<evidence type="ECO:0000256" key="1">
    <source>
        <dbReference type="ARBA" id="ARBA00001970"/>
    </source>
</evidence>
<dbReference type="Gene3D" id="1.20.1260.10">
    <property type="match status" value="1"/>
</dbReference>
<evidence type="ECO:0000256" key="9">
    <source>
        <dbReference type="PIRSR" id="PIRSR002560-1"/>
    </source>
</evidence>
<dbReference type="AlphaFoldDB" id="D4XU72"/>
<dbReference type="PROSITE" id="PS50905">
    <property type="entry name" value="FERRITIN_LIKE"/>
    <property type="match status" value="1"/>
</dbReference>
<sequence length="168" mass="19743">MPKRHFVGVYGASAMKGNREVINQLNQVLYHHLTAINQYFLHSRMFNDWGIEQLGSAEYKESIRQMKHADKIIERVLFLEGLPNLQHLGKLYIGQHTEEVLNCDIRKVKENIATLKQAVELSEAEQDYVTRDLVQEILEKEEEYWDWLDTQLDLIENVGIENYIQSQI</sequence>
<evidence type="ECO:0000259" key="11">
    <source>
        <dbReference type="PROSITE" id="PS50905"/>
    </source>
</evidence>
<keyword evidence="4" id="KW-0349">Heme</keyword>
<dbReference type="InterPro" id="IPR009078">
    <property type="entry name" value="Ferritin-like_SF"/>
</dbReference>
<dbReference type="SUPFAM" id="SSF47240">
    <property type="entry name" value="Ferritin-like"/>
    <property type="match status" value="1"/>
</dbReference>
<dbReference type="GO" id="GO:0006826">
    <property type="term" value="P:iron ion transport"/>
    <property type="evidence" value="ECO:0007669"/>
    <property type="project" value="InterPro"/>
</dbReference>
<feature type="binding site" evidence="9">
    <location>
        <position position="68"/>
    </location>
    <ligand>
        <name>Fe cation</name>
        <dbReference type="ChEBI" id="CHEBI:24875"/>
        <label>1</label>
    </ligand>
</feature>
<dbReference type="PANTHER" id="PTHR30295">
    <property type="entry name" value="BACTERIOFERRITIN"/>
    <property type="match status" value="1"/>
</dbReference>
<dbReference type="GO" id="GO:0008199">
    <property type="term" value="F:ferric iron binding"/>
    <property type="evidence" value="ECO:0007669"/>
    <property type="project" value="InterPro"/>
</dbReference>
<dbReference type="GO" id="GO:0005829">
    <property type="term" value="C:cytosol"/>
    <property type="evidence" value="ECO:0007669"/>
    <property type="project" value="TreeGrafter"/>
</dbReference>
<comment type="similarity">
    <text evidence="2 8">Belongs to the bacterioferritin family.</text>
</comment>
<keyword evidence="5 8" id="KW-0479">Metal-binding</keyword>
<dbReference type="EC" id="1.16.3.1" evidence="8"/>
<dbReference type="InterPro" id="IPR002024">
    <property type="entry name" value="Bacterioferritin"/>
</dbReference>
<feature type="binding site" evidence="9">
    <location>
        <position position="141"/>
    </location>
    <ligand>
        <name>Fe cation</name>
        <dbReference type="ChEBI" id="CHEBI:24875"/>
        <label>2</label>
    </ligand>
</feature>
<dbReference type="GO" id="GO:0020037">
    <property type="term" value="F:heme binding"/>
    <property type="evidence" value="ECO:0007669"/>
    <property type="project" value="TreeGrafter"/>
</dbReference>
<evidence type="ECO:0000256" key="2">
    <source>
        <dbReference type="ARBA" id="ARBA00008093"/>
    </source>
</evidence>
<feature type="binding site" description="axial binding residue" evidence="9">
    <location>
        <position position="66"/>
    </location>
    <ligand>
        <name>heme b</name>
        <dbReference type="ChEBI" id="CHEBI:60344"/>
        <note>ligand shared between dimeric partners</note>
    </ligand>
    <ligandPart>
        <name>Fe</name>
        <dbReference type="ChEBI" id="CHEBI:18248"/>
    </ligandPart>
</feature>
<feature type="binding site" evidence="9">
    <location>
        <position position="141"/>
    </location>
    <ligand>
        <name>Fe cation</name>
        <dbReference type="ChEBI" id="CHEBI:24875"/>
        <label>1</label>
    </ligand>
</feature>
<evidence type="ECO:0000313" key="12">
    <source>
        <dbReference type="EMBL" id="EFF81280.1"/>
    </source>
</evidence>
<organism evidence="12 13">
    <name type="scientific">Acinetobacter haemolyticus ATCC 19194</name>
    <dbReference type="NCBI Taxonomy" id="707232"/>
    <lineage>
        <taxon>Bacteria</taxon>
        <taxon>Pseudomonadati</taxon>
        <taxon>Pseudomonadota</taxon>
        <taxon>Gammaproteobacteria</taxon>
        <taxon>Moraxellales</taxon>
        <taxon>Moraxellaceae</taxon>
        <taxon>Acinetobacter</taxon>
    </lineage>
</organism>
<gene>
    <name evidence="12" type="primary">bfr</name>
    <name evidence="12" type="ORF">HMP0015_3264</name>
</gene>
<comment type="caution">
    <text evidence="12">The sequence shown here is derived from an EMBL/GenBank/DDBJ whole genome shotgun (WGS) entry which is preliminary data.</text>
</comment>
<evidence type="ECO:0000256" key="10">
    <source>
        <dbReference type="SAM" id="Coils"/>
    </source>
</evidence>
<keyword evidence="3 8" id="KW-0409">Iron storage</keyword>
<comment type="function">
    <text evidence="8">Iron-storage protein, whose ferroxidase center binds Fe(2+), oxidizes it using dioxygen to Fe(3+), and participates in the subsequent Fe(3+) oxide mineral core formation within the central cavity of the BFR protein shell.</text>
</comment>
<comment type="catalytic activity">
    <reaction evidence="7">
        <text>Fe(2+)(in) = Fe(2+)(out)</text>
        <dbReference type="Rhea" id="RHEA:28486"/>
        <dbReference type="ChEBI" id="CHEBI:29033"/>
    </reaction>
</comment>
<reference evidence="13" key="1">
    <citation type="submission" date="2010-03" db="EMBL/GenBank/DDBJ databases">
        <title>Complete sequence of Mobiluncus curtisii ATCC 43063.</title>
        <authorList>
            <person name="Muzny D."/>
            <person name="Qin X."/>
            <person name="Deng J."/>
            <person name="Jiang H."/>
            <person name="Liu Y."/>
            <person name="Qu J."/>
            <person name="Song X.-Z."/>
            <person name="Zhang L."/>
            <person name="Thornton R."/>
            <person name="Coyle M."/>
            <person name="Francisco L."/>
            <person name="Jackson L."/>
            <person name="Javaid M."/>
            <person name="Korchina V."/>
            <person name="Kovar C."/>
            <person name="Mata R."/>
            <person name="Mathew T."/>
            <person name="Ngo R."/>
            <person name="Nguyen L."/>
            <person name="Nguyen N."/>
            <person name="Okwuonu G."/>
            <person name="Ongeri F."/>
            <person name="Pham C."/>
            <person name="Simmons D."/>
            <person name="Wilczek-Boney K."/>
            <person name="Hale W."/>
            <person name="Jakkamsetti A."/>
            <person name="Pham P."/>
            <person name="Ruth R."/>
            <person name="San Lucas F."/>
            <person name="Warren J."/>
            <person name="Zhang J."/>
            <person name="Zhao Z."/>
            <person name="Zhou C."/>
            <person name="Zhu D."/>
            <person name="Lee S."/>
            <person name="Bess C."/>
            <person name="Blankenburg K."/>
            <person name="Forbes L."/>
            <person name="Fu Q."/>
            <person name="Gubbala S."/>
            <person name="Hirani K."/>
            <person name="Jayaseelan J.C."/>
            <person name="Lara F."/>
            <person name="Munidasa M."/>
            <person name="Palculict T."/>
            <person name="Patil S."/>
            <person name="Pu L.-L."/>
            <person name="Saada N."/>
            <person name="Tang L."/>
            <person name="Weissenberger G."/>
            <person name="Zhu Y."/>
            <person name="Hemphill L."/>
            <person name="Shang Y."/>
            <person name="Youmans B."/>
            <person name="Ayvaz T."/>
            <person name="Ross M."/>
            <person name="Santibanez J."/>
            <person name="Aqrawi P."/>
            <person name="Gross S."/>
            <person name="Joshi V."/>
            <person name="Fowler G."/>
            <person name="Nazareth L."/>
            <person name="Reid J."/>
            <person name="Worley K."/>
            <person name="Petrosino J."/>
            <person name="Highlander S."/>
            <person name="Gibbs R."/>
            <person name="Gibbs R."/>
        </authorList>
    </citation>
    <scope>NUCLEOTIDE SEQUENCE [LARGE SCALE GENOMIC DNA]</scope>
    <source>
        <strain evidence="13">ATCC 19194</strain>
    </source>
</reference>
<dbReference type="GO" id="GO:0004322">
    <property type="term" value="F:ferroxidase activity"/>
    <property type="evidence" value="ECO:0007669"/>
    <property type="project" value="UniProtKB-EC"/>
</dbReference>
<dbReference type="GO" id="GO:0006879">
    <property type="term" value="P:intracellular iron ion homeostasis"/>
    <property type="evidence" value="ECO:0007669"/>
    <property type="project" value="UniProtKB-KW"/>
</dbReference>
<evidence type="ECO:0000256" key="8">
    <source>
        <dbReference type="PIRNR" id="PIRNR002560"/>
    </source>
</evidence>
<protein>
    <recommendedName>
        <fullName evidence="8">Bacterioferritin</fullName>
        <ecNumber evidence="8">1.16.3.1</ecNumber>
    </recommendedName>
</protein>
<dbReference type="HOGENOM" id="CLU_104506_2_0_6"/>
<dbReference type="PIRSF" id="PIRSF002560">
    <property type="entry name" value="Bacterioferritin"/>
    <property type="match status" value="1"/>
</dbReference>
<dbReference type="PANTHER" id="PTHR30295:SF0">
    <property type="entry name" value="BACTERIOFERRITIN"/>
    <property type="match status" value="1"/>
</dbReference>
<proteinExistence type="inferred from homology"/>
<evidence type="ECO:0000256" key="3">
    <source>
        <dbReference type="ARBA" id="ARBA00022434"/>
    </source>
</evidence>
<dbReference type="PRINTS" id="PR00601">
    <property type="entry name" value="BACFERRITIN"/>
</dbReference>
<evidence type="ECO:0000256" key="4">
    <source>
        <dbReference type="ARBA" id="ARBA00022617"/>
    </source>
</evidence>
<dbReference type="InterPro" id="IPR008331">
    <property type="entry name" value="Ferritin_DPS_dom"/>
</dbReference>
<keyword evidence="6 8" id="KW-0408">Iron</keyword>
<keyword evidence="10" id="KW-0175">Coiled coil</keyword>
<feature type="coiled-coil region" evidence="10">
    <location>
        <begin position="98"/>
        <end position="125"/>
    </location>
</feature>
<dbReference type="InterPro" id="IPR012347">
    <property type="entry name" value="Ferritin-like"/>
</dbReference>
<evidence type="ECO:0000256" key="6">
    <source>
        <dbReference type="ARBA" id="ARBA00023004"/>
    </source>
</evidence>
<accession>D4XU72</accession>
<comment type="catalytic activity">
    <reaction evidence="8">
        <text>4 Fe(2+) + O2 + 4 H(+) = 4 Fe(3+) + 2 H2O</text>
        <dbReference type="Rhea" id="RHEA:11148"/>
        <dbReference type="ChEBI" id="CHEBI:15377"/>
        <dbReference type="ChEBI" id="CHEBI:15378"/>
        <dbReference type="ChEBI" id="CHEBI:15379"/>
        <dbReference type="ChEBI" id="CHEBI:29033"/>
        <dbReference type="ChEBI" id="CHEBI:29034"/>
        <dbReference type="EC" id="1.16.3.1"/>
    </reaction>
</comment>
<name>D4XU72_ACIHA</name>
<dbReference type="EMBL" id="ADMT01000235">
    <property type="protein sequence ID" value="EFF81280.1"/>
    <property type="molecule type" value="Genomic_DNA"/>
</dbReference>
<dbReference type="CDD" id="cd00907">
    <property type="entry name" value="Bacterioferritin"/>
    <property type="match status" value="1"/>
</dbReference>
<dbReference type="Proteomes" id="UP000003085">
    <property type="component" value="Unassembled WGS sequence"/>
</dbReference>
<dbReference type="InterPro" id="IPR009040">
    <property type="entry name" value="Ferritin-like_diiron"/>
</dbReference>
<dbReference type="Pfam" id="PF00210">
    <property type="entry name" value="Ferritin"/>
    <property type="match status" value="1"/>
</dbReference>
<evidence type="ECO:0000256" key="7">
    <source>
        <dbReference type="ARBA" id="ARBA00036243"/>
    </source>
</evidence>
<evidence type="ECO:0000256" key="5">
    <source>
        <dbReference type="ARBA" id="ARBA00022723"/>
    </source>
</evidence>
<evidence type="ECO:0000313" key="13">
    <source>
        <dbReference type="Proteomes" id="UP000003085"/>
    </source>
</evidence>
<feature type="domain" description="Ferritin-like diiron" evidence="11">
    <location>
        <begin position="15"/>
        <end position="159"/>
    </location>
</feature>
<comment type="cofactor">
    <cofactor evidence="1">
        <name>heme b</name>
        <dbReference type="ChEBI" id="CHEBI:60344"/>
    </cofactor>
</comment>
<dbReference type="NCBIfam" id="TIGR00754">
    <property type="entry name" value="bfr"/>
    <property type="match status" value="1"/>
</dbReference>